<sequence length="71" mass="7435">MQSSSPRHDNNSARTDVESRGSGTTTITQVNQPEDNTDCESDHCRGHKGKAQKPEGGGGGDDHDGGPTVQT</sequence>
<organism evidence="2 3">
    <name type="scientific">Meloidogyne javanica</name>
    <name type="common">Root-knot nematode worm</name>
    <dbReference type="NCBI Taxonomy" id="6303"/>
    <lineage>
        <taxon>Eukaryota</taxon>
        <taxon>Metazoa</taxon>
        <taxon>Ecdysozoa</taxon>
        <taxon>Nematoda</taxon>
        <taxon>Chromadorea</taxon>
        <taxon>Rhabditida</taxon>
        <taxon>Tylenchina</taxon>
        <taxon>Tylenchomorpha</taxon>
        <taxon>Tylenchoidea</taxon>
        <taxon>Meloidogynidae</taxon>
        <taxon>Meloidogyninae</taxon>
        <taxon>Meloidogyne</taxon>
        <taxon>Meloidogyne incognita group</taxon>
    </lineage>
</organism>
<feature type="compositionally biased region" description="Basic and acidic residues" evidence="1">
    <location>
        <begin position="1"/>
        <end position="19"/>
    </location>
</feature>
<dbReference type="AlphaFoldDB" id="A0A915LID4"/>
<evidence type="ECO:0000313" key="2">
    <source>
        <dbReference type="Proteomes" id="UP000887561"/>
    </source>
</evidence>
<protein>
    <submittedName>
        <fullName evidence="3">Uncharacterized protein</fullName>
    </submittedName>
</protein>
<evidence type="ECO:0000313" key="3">
    <source>
        <dbReference type="WBParaSite" id="scaffold11514_cov278.g15643"/>
    </source>
</evidence>
<keyword evidence="2" id="KW-1185">Reference proteome</keyword>
<feature type="region of interest" description="Disordered" evidence="1">
    <location>
        <begin position="1"/>
        <end position="71"/>
    </location>
</feature>
<evidence type="ECO:0000256" key="1">
    <source>
        <dbReference type="SAM" id="MobiDB-lite"/>
    </source>
</evidence>
<feature type="compositionally biased region" description="Polar residues" evidence="1">
    <location>
        <begin position="21"/>
        <end position="34"/>
    </location>
</feature>
<name>A0A915LID4_MELJA</name>
<proteinExistence type="predicted"/>
<dbReference type="Proteomes" id="UP000887561">
    <property type="component" value="Unplaced"/>
</dbReference>
<accession>A0A915LID4</accession>
<dbReference type="WBParaSite" id="scaffold11514_cov278.g15643">
    <property type="protein sequence ID" value="scaffold11514_cov278.g15643"/>
    <property type="gene ID" value="scaffold11514_cov278.g15643"/>
</dbReference>
<reference evidence="3" key="1">
    <citation type="submission" date="2022-11" db="UniProtKB">
        <authorList>
            <consortium name="WormBaseParasite"/>
        </authorList>
    </citation>
    <scope>IDENTIFICATION</scope>
</reference>